<evidence type="ECO:0000313" key="1">
    <source>
        <dbReference type="EMBL" id="KKN82099.1"/>
    </source>
</evidence>
<accession>A0A0F9TRY1</accession>
<dbReference type="EMBL" id="LAZR01000206">
    <property type="protein sequence ID" value="KKN82099.1"/>
    <property type="molecule type" value="Genomic_DNA"/>
</dbReference>
<comment type="caution">
    <text evidence="1">The sequence shown here is derived from an EMBL/GenBank/DDBJ whole genome shotgun (WGS) entry which is preliminary data.</text>
</comment>
<organism evidence="1">
    <name type="scientific">marine sediment metagenome</name>
    <dbReference type="NCBI Taxonomy" id="412755"/>
    <lineage>
        <taxon>unclassified sequences</taxon>
        <taxon>metagenomes</taxon>
        <taxon>ecological metagenomes</taxon>
    </lineage>
</organism>
<protein>
    <submittedName>
        <fullName evidence="1">Uncharacterized protein</fullName>
    </submittedName>
</protein>
<proteinExistence type="predicted"/>
<name>A0A0F9TRY1_9ZZZZ</name>
<sequence>MNPIHWLRVLILALTPRGRATRRRHEESLRYLRTTPHETANRSEEARRAMRAHFRPKAYPTRAIQDRYYEQRWRLEQLQR</sequence>
<reference evidence="1" key="1">
    <citation type="journal article" date="2015" name="Nature">
        <title>Complex archaea that bridge the gap between prokaryotes and eukaryotes.</title>
        <authorList>
            <person name="Spang A."/>
            <person name="Saw J.H."/>
            <person name="Jorgensen S.L."/>
            <person name="Zaremba-Niedzwiedzka K."/>
            <person name="Martijn J."/>
            <person name="Lind A.E."/>
            <person name="van Eijk R."/>
            <person name="Schleper C."/>
            <person name="Guy L."/>
            <person name="Ettema T.J."/>
        </authorList>
    </citation>
    <scope>NUCLEOTIDE SEQUENCE</scope>
</reference>
<gene>
    <name evidence="1" type="ORF">LCGC14_0313660</name>
</gene>
<dbReference type="AlphaFoldDB" id="A0A0F9TRY1"/>